<dbReference type="PANTHER" id="PTHR33516">
    <property type="entry name" value="LEXA REPRESSOR"/>
    <property type="match status" value="1"/>
</dbReference>
<feature type="site" description="Cleavage; by autolysis" evidence="12">
    <location>
        <begin position="94"/>
        <end position="95"/>
    </location>
</feature>
<keyword evidence="11 12" id="KW-0742">SOS response</keyword>
<evidence type="ECO:0000256" key="1">
    <source>
        <dbReference type="ARBA" id="ARBA00011738"/>
    </source>
</evidence>
<dbReference type="InterPro" id="IPR006199">
    <property type="entry name" value="LexA_DNA-bd_dom"/>
</dbReference>
<feature type="active site" description="For autocatalytic cleavage activity" evidence="12">
    <location>
        <position position="166"/>
    </location>
</feature>
<evidence type="ECO:0000256" key="7">
    <source>
        <dbReference type="ARBA" id="ARBA00023015"/>
    </source>
</evidence>
<dbReference type="SUPFAM" id="SSF46785">
    <property type="entry name" value="Winged helix' DNA-binding domain"/>
    <property type="match status" value="1"/>
</dbReference>
<dbReference type="HAMAP" id="MF_00015">
    <property type="entry name" value="LexA"/>
    <property type="match status" value="1"/>
</dbReference>
<dbReference type="SUPFAM" id="SSF51306">
    <property type="entry name" value="LexA/Signal peptidase"/>
    <property type="match status" value="1"/>
</dbReference>
<keyword evidence="7 12" id="KW-0805">Transcription regulation</keyword>
<dbReference type="FunFam" id="1.10.10.10:FF:000009">
    <property type="entry name" value="LexA repressor"/>
    <property type="match status" value="1"/>
</dbReference>
<feature type="domain" description="Peptidase S24/S26A/S26B/S26C" evidence="13">
    <location>
        <begin position="87"/>
        <end position="203"/>
    </location>
</feature>
<dbReference type="Gene3D" id="1.10.10.10">
    <property type="entry name" value="Winged helix-like DNA-binding domain superfamily/Winged helix DNA-binding domain"/>
    <property type="match status" value="1"/>
</dbReference>
<accession>A0A532V4I4</accession>
<evidence type="ECO:0000259" key="13">
    <source>
        <dbReference type="Pfam" id="PF00717"/>
    </source>
</evidence>
<dbReference type="PANTHER" id="PTHR33516:SF2">
    <property type="entry name" value="LEXA REPRESSOR-RELATED"/>
    <property type="match status" value="1"/>
</dbReference>
<dbReference type="NCBIfam" id="TIGR00498">
    <property type="entry name" value="lexA"/>
    <property type="match status" value="1"/>
</dbReference>
<dbReference type="InterPro" id="IPR050077">
    <property type="entry name" value="LexA_repressor"/>
</dbReference>
<keyword evidence="6 12" id="KW-0068">Autocatalytic cleavage</keyword>
<dbReference type="InterPro" id="IPR036388">
    <property type="entry name" value="WH-like_DNA-bd_sf"/>
</dbReference>
<proteinExistence type="inferred from homology"/>
<dbReference type="GO" id="GO:0003677">
    <property type="term" value="F:DNA binding"/>
    <property type="evidence" value="ECO:0007669"/>
    <property type="project" value="UniProtKB-UniRule"/>
</dbReference>
<dbReference type="InterPro" id="IPR036390">
    <property type="entry name" value="WH_DNA-bd_sf"/>
</dbReference>
<dbReference type="EMBL" id="NJBN01000001">
    <property type="protein sequence ID" value="TKJ42111.1"/>
    <property type="molecule type" value="Genomic_DNA"/>
</dbReference>
<evidence type="ECO:0000256" key="11">
    <source>
        <dbReference type="ARBA" id="ARBA00023236"/>
    </source>
</evidence>
<dbReference type="Pfam" id="PF01726">
    <property type="entry name" value="LexA_DNA_bind"/>
    <property type="match status" value="1"/>
</dbReference>
<feature type="DNA-binding region" description="H-T-H motif" evidence="12">
    <location>
        <begin position="29"/>
        <end position="49"/>
    </location>
</feature>
<comment type="caution">
    <text evidence="15">The sequence shown here is derived from an EMBL/GenBank/DDBJ whole genome shotgun (WGS) entry which is preliminary data.</text>
</comment>
<evidence type="ECO:0000256" key="5">
    <source>
        <dbReference type="ARBA" id="ARBA00022801"/>
    </source>
</evidence>
<dbReference type="GO" id="GO:0009432">
    <property type="term" value="P:SOS response"/>
    <property type="evidence" value="ECO:0007669"/>
    <property type="project" value="UniProtKB-UniRule"/>
</dbReference>
<comment type="subunit">
    <text evidence="1 12">Homodimer.</text>
</comment>
<keyword evidence="9 12" id="KW-0804">Transcription</keyword>
<name>A0A532V4I4_UNCL8</name>
<evidence type="ECO:0000313" key="15">
    <source>
        <dbReference type="EMBL" id="TKJ42111.1"/>
    </source>
</evidence>
<evidence type="ECO:0000256" key="8">
    <source>
        <dbReference type="ARBA" id="ARBA00023125"/>
    </source>
</evidence>
<evidence type="ECO:0000256" key="9">
    <source>
        <dbReference type="ARBA" id="ARBA00023163"/>
    </source>
</evidence>
<evidence type="ECO:0000256" key="10">
    <source>
        <dbReference type="ARBA" id="ARBA00023204"/>
    </source>
</evidence>
<keyword evidence="5 12" id="KW-0378">Hydrolase</keyword>
<evidence type="ECO:0000259" key="14">
    <source>
        <dbReference type="Pfam" id="PF01726"/>
    </source>
</evidence>
<evidence type="ECO:0000256" key="3">
    <source>
        <dbReference type="ARBA" id="ARBA00022705"/>
    </source>
</evidence>
<keyword evidence="3 12" id="KW-0235">DNA replication</keyword>
<dbReference type="InterPro" id="IPR036286">
    <property type="entry name" value="LexA/Signal_pep-like_sf"/>
</dbReference>
<keyword evidence="8 12" id="KW-0238">DNA-binding</keyword>
<comment type="similarity">
    <text evidence="12">Belongs to the peptidase S24 family.</text>
</comment>
<dbReference type="GO" id="GO:0006260">
    <property type="term" value="P:DNA replication"/>
    <property type="evidence" value="ECO:0007669"/>
    <property type="project" value="UniProtKB-UniRule"/>
</dbReference>
<evidence type="ECO:0000313" key="16">
    <source>
        <dbReference type="Proteomes" id="UP000319619"/>
    </source>
</evidence>
<dbReference type="Proteomes" id="UP000319619">
    <property type="component" value="Unassembled WGS sequence"/>
</dbReference>
<evidence type="ECO:0000256" key="6">
    <source>
        <dbReference type="ARBA" id="ARBA00022813"/>
    </source>
</evidence>
<comment type="function">
    <text evidence="12">Represses a number of genes involved in the response to DNA damage (SOS response), including recA and lexA. In the presence of single-stranded DNA, RecA interacts with LexA causing an autocatalytic cleavage which disrupts the DNA-binding part of LexA, leading to derepression of the SOS regulon and eventually DNA repair.</text>
</comment>
<dbReference type="GO" id="GO:0004252">
    <property type="term" value="F:serine-type endopeptidase activity"/>
    <property type="evidence" value="ECO:0007669"/>
    <property type="project" value="UniProtKB-UniRule"/>
</dbReference>
<dbReference type="GO" id="GO:0006508">
    <property type="term" value="P:proteolysis"/>
    <property type="evidence" value="ECO:0007669"/>
    <property type="project" value="InterPro"/>
</dbReference>
<feature type="domain" description="LexA repressor DNA-binding" evidence="14">
    <location>
        <begin position="3"/>
        <end position="66"/>
    </location>
</feature>
<organism evidence="15 16">
    <name type="scientific">candidate division LCP-89 bacterium B3_LCP</name>
    <dbReference type="NCBI Taxonomy" id="2012998"/>
    <lineage>
        <taxon>Bacteria</taxon>
        <taxon>Pseudomonadati</taxon>
        <taxon>Bacteria division LCP-89</taxon>
    </lineage>
</organism>
<comment type="catalytic activity">
    <reaction evidence="12">
        <text>Hydrolysis of Ala-|-Gly bond in repressor LexA.</text>
        <dbReference type="EC" id="3.4.21.88"/>
    </reaction>
</comment>
<evidence type="ECO:0000256" key="2">
    <source>
        <dbReference type="ARBA" id="ARBA00022491"/>
    </source>
</evidence>
<evidence type="ECO:0000256" key="12">
    <source>
        <dbReference type="HAMAP-Rule" id="MF_00015"/>
    </source>
</evidence>
<dbReference type="InterPro" id="IPR006200">
    <property type="entry name" value="LexA"/>
</dbReference>
<gene>
    <name evidence="12" type="primary">lexA</name>
    <name evidence="15" type="ORF">CEE37_00085</name>
</gene>
<dbReference type="GO" id="GO:0006281">
    <property type="term" value="P:DNA repair"/>
    <property type="evidence" value="ECO:0007669"/>
    <property type="project" value="UniProtKB-UniRule"/>
</dbReference>
<dbReference type="FunFam" id="2.10.109.10:FF:000001">
    <property type="entry name" value="LexA repressor"/>
    <property type="match status" value="1"/>
</dbReference>
<sequence length="209" mass="22848">MARPLTDRQKEVLGFIRKQVSTKGYPPSIREIGKNFGIKSTNGVRGILQALERKGAIKRSPQLSRGIELMHPDAKNAALKASMIRIPIVGSVAAGHPLTAEENVEGFVAVDKDLLKGDNTFALRVKGDSMVGAGIFDKDLVFARQQPTFRRGDIVVAVIGDEATVKYYYPDSSNIRLEPANRFFGPIVVDKSTPGFHIAGKVVGVFRRM</sequence>
<keyword evidence="10 12" id="KW-0234">DNA repair</keyword>
<dbReference type="InterPro" id="IPR039418">
    <property type="entry name" value="LexA-like"/>
</dbReference>
<reference evidence="15 16" key="1">
    <citation type="submission" date="2017-06" db="EMBL/GenBank/DDBJ databases">
        <title>Novel microbial phyla capable of carbon fixation and sulfur reduction in deep-sea sediments.</title>
        <authorList>
            <person name="Huang J."/>
            <person name="Baker B."/>
            <person name="Wang Y."/>
        </authorList>
    </citation>
    <scope>NUCLEOTIDE SEQUENCE [LARGE SCALE GENOMIC DNA]</scope>
    <source>
        <strain evidence="15">B3_LCP</strain>
    </source>
</reference>
<keyword evidence="4 12" id="KW-0227">DNA damage</keyword>
<dbReference type="InterPro" id="IPR015927">
    <property type="entry name" value="Peptidase_S24_S26A/B/C"/>
</dbReference>
<feature type="active site" description="For autocatalytic cleavage activity" evidence="12">
    <location>
        <position position="129"/>
    </location>
</feature>
<evidence type="ECO:0000256" key="4">
    <source>
        <dbReference type="ARBA" id="ARBA00022763"/>
    </source>
</evidence>
<dbReference type="GO" id="GO:0045892">
    <property type="term" value="P:negative regulation of DNA-templated transcription"/>
    <property type="evidence" value="ECO:0007669"/>
    <property type="project" value="UniProtKB-UniRule"/>
</dbReference>
<dbReference type="EC" id="3.4.21.88" evidence="12"/>
<protein>
    <recommendedName>
        <fullName evidence="12">LexA repressor</fullName>
        <ecNumber evidence="12">3.4.21.88</ecNumber>
    </recommendedName>
</protein>
<keyword evidence="2 12" id="KW-0678">Repressor</keyword>
<dbReference type="AlphaFoldDB" id="A0A532V4I4"/>
<dbReference type="Gene3D" id="2.10.109.10">
    <property type="entry name" value="Umud Fragment, subunit A"/>
    <property type="match status" value="1"/>
</dbReference>
<dbReference type="CDD" id="cd06529">
    <property type="entry name" value="S24_LexA-like"/>
    <property type="match status" value="1"/>
</dbReference>
<dbReference type="Pfam" id="PF00717">
    <property type="entry name" value="Peptidase_S24"/>
    <property type="match status" value="1"/>
</dbReference>